<dbReference type="GO" id="GO:0006015">
    <property type="term" value="P:5-phosphoribose 1-diphosphate biosynthetic process"/>
    <property type="evidence" value="ECO:0007669"/>
    <property type="project" value="TreeGrafter"/>
</dbReference>
<evidence type="ECO:0000256" key="7">
    <source>
        <dbReference type="ARBA" id="ARBA00049535"/>
    </source>
</evidence>
<gene>
    <name evidence="10" type="ORF">MGWOODY_Tha2837</name>
</gene>
<dbReference type="PANTHER" id="PTHR10210:SF32">
    <property type="entry name" value="RIBOSE-PHOSPHATE PYROPHOSPHOKINASE 2"/>
    <property type="match status" value="1"/>
</dbReference>
<dbReference type="Pfam" id="PF00156">
    <property type="entry name" value="Pribosyltran"/>
    <property type="match status" value="1"/>
</dbReference>
<dbReference type="GO" id="GO:0002189">
    <property type="term" value="C:ribose phosphate diphosphokinase complex"/>
    <property type="evidence" value="ECO:0007669"/>
    <property type="project" value="TreeGrafter"/>
</dbReference>
<dbReference type="PANTHER" id="PTHR10210">
    <property type="entry name" value="RIBOSE-PHOSPHATE DIPHOSPHOKINASE FAMILY MEMBER"/>
    <property type="match status" value="1"/>
</dbReference>
<dbReference type="GO" id="GO:0016301">
    <property type="term" value="F:kinase activity"/>
    <property type="evidence" value="ECO:0007669"/>
    <property type="project" value="UniProtKB-KW"/>
</dbReference>
<dbReference type="EMBL" id="CZQC01000072">
    <property type="protein sequence ID" value="CUS42963.1"/>
    <property type="molecule type" value="Genomic_DNA"/>
</dbReference>
<dbReference type="InterPro" id="IPR029057">
    <property type="entry name" value="PRTase-like"/>
</dbReference>
<evidence type="ECO:0000256" key="1">
    <source>
        <dbReference type="ARBA" id="ARBA00013247"/>
    </source>
</evidence>
<evidence type="ECO:0000256" key="4">
    <source>
        <dbReference type="ARBA" id="ARBA00022741"/>
    </source>
</evidence>
<dbReference type="NCBIfam" id="NF005537">
    <property type="entry name" value="PRK07199.1"/>
    <property type="match status" value="1"/>
</dbReference>
<reference evidence="10" key="1">
    <citation type="submission" date="2015-10" db="EMBL/GenBank/DDBJ databases">
        <authorList>
            <person name="Gilbert D.G."/>
        </authorList>
    </citation>
    <scope>NUCLEOTIDE SEQUENCE</scope>
</reference>
<keyword evidence="4" id="KW-0547">Nucleotide-binding</keyword>
<proteinExistence type="predicted"/>
<dbReference type="Pfam" id="PF13793">
    <property type="entry name" value="Pribosyltran_N"/>
    <property type="match status" value="1"/>
</dbReference>
<dbReference type="InterPro" id="IPR029099">
    <property type="entry name" value="Pribosyltran_N"/>
</dbReference>
<dbReference type="InterPro" id="IPR005946">
    <property type="entry name" value="Rib-P_diPkinase"/>
</dbReference>
<evidence type="ECO:0000259" key="8">
    <source>
        <dbReference type="Pfam" id="PF00156"/>
    </source>
</evidence>
<feature type="domain" description="Ribose-phosphate pyrophosphokinase N-terminal" evidence="9">
    <location>
        <begin position="1"/>
        <end position="115"/>
    </location>
</feature>
<keyword evidence="2 10" id="KW-0808">Transferase</keyword>
<dbReference type="GO" id="GO:0004749">
    <property type="term" value="F:ribose phosphate diphosphokinase activity"/>
    <property type="evidence" value="ECO:0007669"/>
    <property type="project" value="UniProtKB-EC"/>
</dbReference>
<name>A0A160TFT7_9ZZZZ</name>
<dbReference type="AlphaFoldDB" id="A0A160TFT7"/>
<evidence type="ECO:0000256" key="6">
    <source>
        <dbReference type="ARBA" id="ARBA00022840"/>
    </source>
</evidence>
<organism evidence="10">
    <name type="scientific">hydrothermal vent metagenome</name>
    <dbReference type="NCBI Taxonomy" id="652676"/>
    <lineage>
        <taxon>unclassified sequences</taxon>
        <taxon>metagenomes</taxon>
        <taxon>ecological metagenomes</taxon>
    </lineage>
</organism>
<dbReference type="SMART" id="SM01400">
    <property type="entry name" value="Pribosyltran_N"/>
    <property type="match status" value="1"/>
</dbReference>
<comment type="catalytic activity">
    <reaction evidence="7">
        <text>D-ribose 5-phosphate + ATP = 5-phospho-alpha-D-ribose 1-diphosphate + AMP + H(+)</text>
        <dbReference type="Rhea" id="RHEA:15609"/>
        <dbReference type="ChEBI" id="CHEBI:15378"/>
        <dbReference type="ChEBI" id="CHEBI:30616"/>
        <dbReference type="ChEBI" id="CHEBI:58017"/>
        <dbReference type="ChEBI" id="CHEBI:78346"/>
        <dbReference type="ChEBI" id="CHEBI:456215"/>
        <dbReference type="EC" id="2.7.6.1"/>
    </reaction>
</comment>
<dbReference type="GO" id="GO:0000287">
    <property type="term" value="F:magnesium ion binding"/>
    <property type="evidence" value="ECO:0007669"/>
    <property type="project" value="InterPro"/>
</dbReference>
<protein>
    <recommendedName>
        <fullName evidence="1">ribose-phosphate diphosphokinase</fullName>
        <ecNumber evidence="1">2.7.6.1</ecNumber>
    </recommendedName>
</protein>
<accession>A0A160TFT7</accession>
<evidence type="ECO:0000256" key="2">
    <source>
        <dbReference type="ARBA" id="ARBA00022679"/>
    </source>
</evidence>
<dbReference type="GO" id="GO:0005737">
    <property type="term" value="C:cytoplasm"/>
    <property type="evidence" value="ECO:0007669"/>
    <property type="project" value="TreeGrafter"/>
</dbReference>
<dbReference type="NCBIfam" id="TIGR01251">
    <property type="entry name" value="ribP_PPkin"/>
    <property type="match status" value="1"/>
</dbReference>
<dbReference type="InterPro" id="IPR000836">
    <property type="entry name" value="PRTase_dom"/>
</dbReference>
<keyword evidence="3" id="KW-0545">Nucleotide biosynthesis</keyword>
<evidence type="ECO:0000259" key="9">
    <source>
        <dbReference type="Pfam" id="PF13793"/>
    </source>
</evidence>
<dbReference type="GO" id="GO:0006164">
    <property type="term" value="P:purine nucleotide biosynthetic process"/>
    <property type="evidence" value="ECO:0007669"/>
    <property type="project" value="TreeGrafter"/>
</dbReference>
<keyword evidence="6" id="KW-0067">ATP-binding</keyword>
<dbReference type="SUPFAM" id="SSF53271">
    <property type="entry name" value="PRTase-like"/>
    <property type="match status" value="2"/>
</dbReference>
<feature type="domain" description="Phosphoribosyltransferase" evidence="8">
    <location>
        <begin position="132"/>
        <end position="251"/>
    </location>
</feature>
<dbReference type="CDD" id="cd06223">
    <property type="entry name" value="PRTases_typeI"/>
    <property type="match status" value="1"/>
</dbReference>
<dbReference type="EC" id="2.7.6.1" evidence="1"/>
<evidence type="ECO:0000256" key="3">
    <source>
        <dbReference type="ARBA" id="ARBA00022727"/>
    </source>
</evidence>
<sequence>MKLICADGHLELANSLGKLLNAEVITPEHRLFPDGEHYYRLDGDFFNEDVVLLSHLHQPNEKAIGLLFLAGHLRDVGARSVGLVAPYLAYMRQDIRFKEGECITSRYFAGLISNAFNYLVTIDPHLHRYHSLNEIYRIPNRALHATNLIGEYIKRMIPNALIIGPDAESAQWAEGVAEAAQCEFLVFEKTRKGDRDVSVAMPDLSCYADAQPVLVDDIISTGRTLVETAEGLVEAGLRPAICIGVHPVLAEGAEITLNNPAIANWLSCNTIPHASNAIDVSYLLAPAIAAMMAEIIL</sequence>
<keyword evidence="5 10" id="KW-0418">Kinase</keyword>
<evidence type="ECO:0000313" key="10">
    <source>
        <dbReference type="EMBL" id="CUS42963.1"/>
    </source>
</evidence>
<dbReference type="Gene3D" id="3.40.50.2020">
    <property type="match status" value="2"/>
</dbReference>
<evidence type="ECO:0000256" key="5">
    <source>
        <dbReference type="ARBA" id="ARBA00022777"/>
    </source>
</evidence>
<dbReference type="GO" id="GO:0005524">
    <property type="term" value="F:ATP binding"/>
    <property type="evidence" value="ECO:0007669"/>
    <property type="project" value="UniProtKB-KW"/>
</dbReference>